<dbReference type="AlphaFoldDB" id="A0A7W7MJI1"/>
<comment type="caution">
    <text evidence="1">The sequence shown here is derived from an EMBL/GenBank/DDBJ whole genome shotgun (WGS) entry which is preliminary data.</text>
</comment>
<keyword evidence="1" id="KW-0436">Ligase</keyword>
<dbReference type="Proteomes" id="UP000590511">
    <property type="component" value="Unassembled WGS sequence"/>
</dbReference>
<dbReference type="InterPro" id="IPR045851">
    <property type="entry name" value="AMP-bd_C_sf"/>
</dbReference>
<evidence type="ECO:0000313" key="2">
    <source>
        <dbReference type="Proteomes" id="UP000590511"/>
    </source>
</evidence>
<dbReference type="Gene3D" id="3.30.300.30">
    <property type="match status" value="1"/>
</dbReference>
<dbReference type="GO" id="GO:0016874">
    <property type="term" value="F:ligase activity"/>
    <property type="evidence" value="ECO:0007669"/>
    <property type="project" value="UniProtKB-KW"/>
</dbReference>
<gene>
    <name evidence="1" type="ORF">BJ964_006547</name>
</gene>
<dbReference type="EMBL" id="JACHNC010000001">
    <property type="protein sequence ID" value="MBB4752386.1"/>
    <property type="molecule type" value="Genomic_DNA"/>
</dbReference>
<dbReference type="RefSeq" id="WP_262479388.1">
    <property type="nucleotide sequence ID" value="NZ_BOMP01000187.1"/>
</dbReference>
<organism evidence="1 2">
    <name type="scientific">Actinoplanes lobatus</name>
    <dbReference type="NCBI Taxonomy" id="113568"/>
    <lineage>
        <taxon>Bacteria</taxon>
        <taxon>Bacillati</taxon>
        <taxon>Actinomycetota</taxon>
        <taxon>Actinomycetes</taxon>
        <taxon>Micromonosporales</taxon>
        <taxon>Micromonosporaceae</taxon>
        <taxon>Actinoplanes</taxon>
    </lineage>
</organism>
<evidence type="ECO:0000313" key="1">
    <source>
        <dbReference type="EMBL" id="MBB4752386.1"/>
    </source>
</evidence>
<name>A0A7W7MJI1_9ACTN</name>
<reference evidence="1 2" key="1">
    <citation type="submission" date="2020-08" db="EMBL/GenBank/DDBJ databases">
        <title>Sequencing the genomes of 1000 actinobacteria strains.</title>
        <authorList>
            <person name="Klenk H.-P."/>
        </authorList>
    </citation>
    <scope>NUCLEOTIDE SEQUENCE [LARGE SCALE GENOMIC DNA]</scope>
    <source>
        <strain evidence="1 2">DSM 43150</strain>
    </source>
</reference>
<proteinExistence type="predicted"/>
<accession>A0A7W7MJI1</accession>
<protein>
    <submittedName>
        <fullName evidence="1">Acyl-CoA synthetase (AMP-forming)/AMP-acid ligase II</fullName>
    </submittedName>
</protein>
<sequence>MVTLLRPGTVLRTTSGKVRRAAMRDLLRDGDLASLCQDPAIRG</sequence>